<dbReference type="CDD" id="cd00165">
    <property type="entry name" value="S4"/>
    <property type="match status" value="1"/>
</dbReference>
<organism evidence="6">
    <name type="scientific">uncultured marine bacterium 105</name>
    <dbReference type="NCBI Taxonomy" id="257382"/>
    <lineage>
        <taxon>Bacteria</taxon>
        <taxon>environmental samples</taxon>
    </lineage>
</organism>
<dbReference type="InterPro" id="IPR050343">
    <property type="entry name" value="RsuA_PseudoU_synthase"/>
</dbReference>
<dbReference type="PANTHER" id="PTHR47683:SF2">
    <property type="entry name" value="RNA-BINDING S4 DOMAIN-CONTAINING PROTEIN"/>
    <property type="match status" value="1"/>
</dbReference>
<evidence type="ECO:0000256" key="3">
    <source>
        <dbReference type="PROSITE-ProRule" id="PRU00182"/>
    </source>
</evidence>
<protein>
    <recommendedName>
        <fullName evidence="4">Pseudouridine synthase</fullName>
        <ecNumber evidence="4">5.4.99.-</ecNumber>
    </recommendedName>
</protein>
<dbReference type="InterPro" id="IPR000748">
    <property type="entry name" value="PsdUridine_synth_RsuA/RluB/E/F"/>
</dbReference>
<reference evidence="6" key="2">
    <citation type="submission" date="2003-12" db="EMBL/GenBank/DDBJ databases">
        <title>Monterey Bay Coastal Ocean Microbial Observatory environmental clone sequencing.</title>
        <authorList>
            <person name="DeLong E.F."/>
        </authorList>
    </citation>
    <scope>NUCLEOTIDE SEQUENCE</scope>
</reference>
<dbReference type="InterPro" id="IPR002942">
    <property type="entry name" value="S4_RNA-bd"/>
</dbReference>
<dbReference type="GO" id="GO:0120159">
    <property type="term" value="F:rRNA pseudouridine synthase activity"/>
    <property type="evidence" value="ECO:0007669"/>
    <property type="project" value="UniProtKB-ARBA"/>
</dbReference>
<dbReference type="SUPFAM" id="SSF55120">
    <property type="entry name" value="Pseudouridine synthase"/>
    <property type="match status" value="1"/>
</dbReference>
<evidence type="ECO:0000313" key="6">
    <source>
        <dbReference type="EMBL" id="AAR37436.1"/>
    </source>
</evidence>
<dbReference type="GO" id="GO:0000455">
    <property type="term" value="P:enzyme-directed rRNA pseudouridine synthesis"/>
    <property type="evidence" value="ECO:0007669"/>
    <property type="project" value="UniProtKB-ARBA"/>
</dbReference>
<dbReference type="Gene3D" id="3.30.70.580">
    <property type="entry name" value="Pseudouridine synthase I, catalytic domain, N-terminal subdomain"/>
    <property type="match status" value="1"/>
</dbReference>
<dbReference type="SMART" id="SM00363">
    <property type="entry name" value="S4"/>
    <property type="match status" value="1"/>
</dbReference>
<dbReference type="InterPro" id="IPR042092">
    <property type="entry name" value="PsdUridine_s_RsuA/RluB/E/F_cat"/>
</dbReference>
<dbReference type="InterPro" id="IPR020094">
    <property type="entry name" value="TruA/RsuA/RluB/E/F_N"/>
</dbReference>
<dbReference type="FunFam" id="3.10.290.10:FF:000003">
    <property type="entry name" value="Pseudouridine synthase"/>
    <property type="match status" value="1"/>
</dbReference>
<dbReference type="PANTHER" id="PTHR47683">
    <property type="entry name" value="PSEUDOURIDINE SYNTHASE FAMILY PROTEIN-RELATED"/>
    <property type="match status" value="1"/>
</dbReference>
<dbReference type="Gene3D" id="3.30.70.1560">
    <property type="entry name" value="Alpha-L RNA-binding motif"/>
    <property type="match status" value="1"/>
</dbReference>
<dbReference type="EMBL" id="AY458629">
    <property type="protein sequence ID" value="AAR37436.1"/>
    <property type="molecule type" value="Genomic_DNA"/>
</dbReference>
<dbReference type="InterPro" id="IPR006145">
    <property type="entry name" value="PsdUridine_synth_RsuA/RluA"/>
</dbReference>
<evidence type="ECO:0000256" key="2">
    <source>
        <dbReference type="ARBA" id="ARBA00023235"/>
    </source>
</evidence>
<dbReference type="NCBIfam" id="TIGR00093">
    <property type="entry name" value="pseudouridine synthase"/>
    <property type="match status" value="1"/>
</dbReference>
<proteinExistence type="inferred from homology"/>
<dbReference type="InterPro" id="IPR020103">
    <property type="entry name" value="PsdUridine_synth_cat_dom_sf"/>
</dbReference>
<reference evidence="6" key="1">
    <citation type="submission" date="2003-11" db="EMBL/GenBank/DDBJ databases">
        <authorList>
            <person name="Heidelberg J.F."/>
            <person name="Eisen J.A."/>
            <person name="Nelson W.C."/>
            <person name="DeLong E.F."/>
        </authorList>
    </citation>
    <scope>NUCLEOTIDE SEQUENCE</scope>
</reference>
<feature type="domain" description="RNA-binding S4" evidence="5">
    <location>
        <begin position="6"/>
        <end position="64"/>
    </location>
</feature>
<keyword evidence="2 4" id="KW-0413">Isomerase</keyword>
<sequence>MPSPKVRLQKVLASAGISSRRAAERLIEVGRVTVNGRSVTKLGAKADPDLDDIRVDGRKVKTGRPRIYLLVCKPRGYVTTRFDPEGRRTILNLISNVREYVYPVGRLDYDSEGLVILTNDGTLAARLTHPRYGVERVYEVRVRGVPSQAAIDSLRHGVLINGRRTASSSVKFLRRLKAKSSENALLRVAIREGRNRQVRKMCEAIGHPVIRLRRTQIGPLRDSSLKVGKHRLLTTSEVAALMRASEVSHPQDKMS</sequence>
<keyword evidence="3" id="KW-0694">RNA-binding</keyword>
<name>Q6SI36_9BACT</name>
<evidence type="ECO:0000256" key="4">
    <source>
        <dbReference type="RuleBase" id="RU003887"/>
    </source>
</evidence>
<evidence type="ECO:0000259" key="5">
    <source>
        <dbReference type="SMART" id="SM00363"/>
    </source>
</evidence>
<dbReference type="PROSITE" id="PS50889">
    <property type="entry name" value="S4"/>
    <property type="match status" value="1"/>
</dbReference>
<evidence type="ECO:0000256" key="1">
    <source>
        <dbReference type="ARBA" id="ARBA00008348"/>
    </source>
</evidence>
<dbReference type="PROSITE" id="PS01149">
    <property type="entry name" value="PSI_RSU"/>
    <property type="match status" value="1"/>
</dbReference>
<dbReference type="InterPro" id="IPR036986">
    <property type="entry name" value="S4_RNA-bd_sf"/>
</dbReference>
<dbReference type="Pfam" id="PF00849">
    <property type="entry name" value="PseudoU_synth_2"/>
    <property type="match status" value="1"/>
</dbReference>
<comment type="similarity">
    <text evidence="1 4">Belongs to the pseudouridine synthase RsuA family.</text>
</comment>
<gene>
    <name evidence="6" type="ORF">MBMO_EBAC750-01A01.10</name>
</gene>
<accession>Q6SI36</accession>
<dbReference type="Pfam" id="PF01479">
    <property type="entry name" value="S4"/>
    <property type="match status" value="1"/>
</dbReference>
<dbReference type="InterPro" id="IPR018496">
    <property type="entry name" value="PsdUridine_synth_RsuA/RluB_CS"/>
</dbReference>
<dbReference type="AlphaFoldDB" id="Q6SI36"/>
<dbReference type="EC" id="5.4.99.-" evidence="4"/>
<dbReference type="Gene3D" id="3.10.290.10">
    <property type="entry name" value="RNA-binding S4 domain"/>
    <property type="match status" value="1"/>
</dbReference>
<dbReference type="GO" id="GO:0003723">
    <property type="term" value="F:RNA binding"/>
    <property type="evidence" value="ECO:0007669"/>
    <property type="project" value="UniProtKB-KW"/>
</dbReference>
<dbReference type="SUPFAM" id="SSF55174">
    <property type="entry name" value="Alpha-L RNA-binding motif"/>
    <property type="match status" value="1"/>
</dbReference>
<dbReference type="CDD" id="cd02870">
    <property type="entry name" value="PseudoU_synth_RsuA_like"/>
    <property type="match status" value="1"/>
</dbReference>